<reference evidence="15 16" key="1">
    <citation type="submission" date="2019-05" db="EMBL/GenBank/DDBJ databases">
        <title>Dyadobacter AR-3-8 sp. nov., isolated from arctic soil.</title>
        <authorList>
            <person name="Chaudhary D.K."/>
        </authorList>
    </citation>
    <scope>NUCLEOTIDE SEQUENCE [LARGE SCALE GENOMIC DNA]</scope>
    <source>
        <strain evidence="15 16">AR-3-8</strain>
    </source>
</reference>
<sequence>MKIAHLILAHAEPQQLERLIERLRHQDAFFFIHIDKKTNLESFRTILNYDNVFLVRKRVVVNWGAYSIVQATINGLEEIIEADIDINYVNLLSGSDYPIKNANSIHDFFQAHNGDNFMEYFSVFEEWQEAIPRLTEYHLTNFSIPGRYLFQKWLNKLTPVRQLPYGLIAVGRSQWFSITKHAADYILKYLKSNSKVIRFFKLTWAPDEIFFQTILYNSVFRDQLVNNNLRYIDWSAHKASPKVLTIEDKDALMTSSALFARKFDMDKQPDILDYLDHAVHDLI</sequence>
<comment type="caution">
    <text evidence="15">The sequence shown here is derived from an EMBL/GenBank/DDBJ whole genome shotgun (WGS) entry which is preliminary data.</text>
</comment>
<dbReference type="PANTHER" id="PTHR46025:SF3">
    <property type="entry name" value="XYLOSYLTRANSFERASE OXT"/>
    <property type="match status" value="1"/>
</dbReference>
<evidence type="ECO:0000256" key="13">
    <source>
        <dbReference type="ARBA" id="ARBA00023180"/>
    </source>
</evidence>
<evidence type="ECO:0000256" key="6">
    <source>
        <dbReference type="ARBA" id="ARBA00022723"/>
    </source>
</evidence>
<evidence type="ECO:0000256" key="10">
    <source>
        <dbReference type="ARBA" id="ARBA00023034"/>
    </source>
</evidence>
<keyword evidence="5" id="KW-0812">Transmembrane</keyword>
<evidence type="ECO:0000313" key="15">
    <source>
        <dbReference type="EMBL" id="TKT90225.1"/>
    </source>
</evidence>
<dbReference type="InterPro" id="IPR043538">
    <property type="entry name" value="XYLT"/>
</dbReference>
<dbReference type="OrthoDB" id="7943907at2"/>
<evidence type="ECO:0000256" key="7">
    <source>
        <dbReference type="ARBA" id="ARBA00022824"/>
    </source>
</evidence>
<keyword evidence="11" id="KW-0472">Membrane</keyword>
<proteinExistence type="predicted"/>
<keyword evidence="10" id="KW-0333">Golgi apparatus</keyword>
<protein>
    <recommendedName>
        <fullName evidence="14">Peptide O-xylosyltransferase</fullName>
    </recommendedName>
</protein>
<dbReference type="GO" id="GO:0050650">
    <property type="term" value="P:chondroitin sulfate proteoglycan biosynthetic process"/>
    <property type="evidence" value="ECO:0007669"/>
    <property type="project" value="TreeGrafter"/>
</dbReference>
<dbReference type="GO" id="GO:0046872">
    <property type="term" value="F:metal ion binding"/>
    <property type="evidence" value="ECO:0007669"/>
    <property type="project" value="UniProtKB-KW"/>
</dbReference>
<evidence type="ECO:0000256" key="12">
    <source>
        <dbReference type="ARBA" id="ARBA00023157"/>
    </source>
</evidence>
<evidence type="ECO:0000256" key="4">
    <source>
        <dbReference type="ARBA" id="ARBA00022679"/>
    </source>
</evidence>
<keyword evidence="4 15" id="KW-0808">Transferase</keyword>
<keyword evidence="16" id="KW-1185">Reference proteome</keyword>
<keyword evidence="9" id="KW-1133">Transmembrane helix</keyword>
<gene>
    <name evidence="15" type="ORF">FDK13_21035</name>
</gene>
<evidence type="ECO:0000256" key="8">
    <source>
        <dbReference type="ARBA" id="ARBA00022968"/>
    </source>
</evidence>
<dbReference type="RefSeq" id="WP_137341988.1">
    <property type="nucleotide sequence ID" value="NZ_BSQH01000004.1"/>
</dbReference>
<dbReference type="GO" id="GO:0015012">
    <property type="term" value="P:heparan sulfate proteoglycan biosynthetic process"/>
    <property type="evidence" value="ECO:0007669"/>
    <property type="project" value="TreeGrafter"/>
</dbReference>
<evidence type="ECO:0000256" key="1">
    <source>
        <dbReference type="ARBA" id="ARBA00004323"/>
    </source>
</evidence>
<evidence type="ECO:0000256" key="9">
    <source>
        <dbReference type="ARBA" id="ARBA00022989"/>
    </source>
</evidence>
<keyword evidence="13" id="KW-0325">Glycoprotein</keyword>
<evidence type="ECO:0000256" key="5">
    <source>
        <dbReference type="ARBA" id="ARBA00022692"/>
    </source>
</evidence>
<dbReference type="PANTHER" id="PTHR46025">
    <property type="entry name" value="XYLOSYLTRANSFERASE OXT"/>
    <property type="match status" value="1"/>
</dbReference>
<keyword evidence="8" id="KW-0735">Signal-anchor</keyword>
<organism evidence="15 16">
    <name type="scientific">Dyadobacter frigoris</name>
    <dbReference type="NCBI Taxonomy" id="2576211"/>
    <lineage>
        <taxon>Bacteria</taxon>
        <taxon>Pseudomonadati</taxon>
        <taxon>Bacteroidota</taxon>
        <taxon>Cytophagia</taxon>
        <taxon>Cytophagales</taxon>
        <taxon>Spirosomataceae</taxon>
        <taxon>Dyadobacter</taxon>
    </lineage>
</organism>
<evidence type="ECO:0000256" key="11">
    <source>
        <dbReference type="ARBA" id="ARBA00023136"/>
    </source>
</evidence>
<accession>A0A4U6D1U6</accession>
<comment type="subcellular location">
    <subcellularLocation>
        <location evidence="2">Endoplasmic reticulum membrane</location>
        <topology evidence="2">Single-pass type II membrane protein</topology>
    </subcellularLocation>
    <subcellularLocation>
        <location evidence="1">Golgi apparatus membrane</location>
        <topology evidence="1">Single-pass type II membrane protein</topology>
    </subcellularLocation>
</comment>
<dbReference type="InterPro" id="IPR003406">
    <property type="entry name" value="Glyco_trans_14"/>
</dbReference>
<keyword evidence="7" id="KW-0256">Endoplasmic reticulum</keyword>
<evidence type="ECO:0000256" key="2">
    <source>
        <dbReference type="ARBA" id="ARBA00004648"/>
    </source>
</evidence>
<keyword evidence="12" id="KW-1015">Disulfide bond</keyword>
<dbReference type="AlphaFoldDB" id="A0A4U6D1U6"/>
<dbReference type="GO" id="GO:0016020">
    <property type="term" value="C:membrane"/>
    <property type="evidence" value="ECO:0007669"/>
    <property type="project" value="InterPro"/>
</dbReference>
<keyword evidence="3" id="KW-0328">Glycosyltransferase</keyword>
<dbReference type="Proteomes" id="UP000304900">
    <property type="component" value="Unassembled WGS sequence"/>
</dbReference>
<dbReference type="Pfam" id="PF02485">
    <property type="entry name" value="Branch"/>
    <property type="match status" value="1"/>
</dbReference>
<evidence type="ECO:0000256" key="14">
    <source>
        <dbReference type="ARBA" id="ARBA00042865"/>
    </source>
</evidence>
<keyword evidence="6" id="KW-0479">Metal-binding</keyword>
<evidence type="ECO:0000256" key="3">
    <source>
        <dbReference type="ARBA" id="ARBA00022676"/>
    </source>
</evidence>
<dbReference type="GO" id="GO:0030158">
    <property type="term" value="F:protein xylosyltransferase activity"/>
    <property type="evidence" value="ECO:0007669"/>
    <property type="project" value="InterPro"/>
</dbReference>
<name>A0A4U6D1U6_9BACT</name>
<dbReference type="EMBL" id="SZVO01000010">
    <property type="protein sequence ID" value="TKT90225.1"/>
    <property type="molecule type" value="Genomic_DNA"/>
</dbReference>
<evidence type="ECO:0000313" key="16">
    <source>
        <dbReference type="Proteomes" id="UP000304900"/>
    </source>
</evidence>